<reference evidence="6" key="1">
    <citation type="journal article" date="2021" name="PeerJ">
        <title>Extensive microbial diversity within the chicken gut microbiome revealed by metagenomics and culture.</title>
        <authorList>
            <person name="Gilroy R."/>
            <person name="Ravi A."/>
            <person name="Getino M."/>
            <person name="Pursley I."/>
            <person name="Horton D.L."/>
            <person name="Alikhan N.F."/>
            <person name="Baker D."/>
            <person name="Gharbi K."/>
            <person name="Hall N."/>
            <person name="Watson M."/>
            <person name="Adriaenssens E.M."/>
            <person name="Foster-Nyarko E."/>
            <person name="Jarju S."/>
            <person name="Secka A."/>
            <person name="Antonio M."/>
            <person name="Oren A."/>
            <person name="Chaudhuri R.R."/>
            <person name="La Ragione R."/>
            <person name="Hildebrand F."/>
            <person name="Pallen M.J."/>
        </authorList>
    </citation>
    <scope>NUCLEOTIDE SEQUENCE</scope>
    <source>
        <strain evidence="6">CHK183-5548</strain>
    </source>
</reference>
<dbReference type="Gene3D" id="1.10.10.10">
    <property type="entry name" value="Winged helix-like DNA-binding domain superfamily/Winged helix DNA-binding domain"/>
    <property type="match status" value="1"/>
</dbReference>
<evidence type="ECO:0000259" key="5">
    <source>
        <dbReference type="PROSITE" id="PS50949"/>
    </source>
</evidence>
<sequence length="253" mass="28663">MRGYDRTKRKPLGAQVEDGLMGYILQKPVRPGEKIPNEFELAKQFGVGRSTIREAVKGLVSRGILEVRRGSGTYVISVSPLEEDPLGLGRFEDKYQLALELFDVRLMIEPEIAALACRNASEEDIRRLRRLCDETEALYVEGHNHISKDIEFHTCIASCSKNQVVEVLIPVINTAVCTFANLTHRMLMDETLKTHRAITEAIEKRDFVGAKCAMIMHLTYNRQTISEILEEREQAEKTSDVSADEKTTKKQKP</sequence>
<dbReference type="EMBL" id="DWWL01000010">
    <property type="protein sequence ID" value="HJC46872.1"/>
    <property type="molecule type" value="Genomic_DNA"/>
</dbReference>
<dbReference type="Gene3D" id="1.20.120.530">
    <property type="entry name" value="GntR ligand-binding domain-like"/>
    <property type="match status" value="1"/>
</dbReference>
<dbReference type="PROSITE" id="PS50949">
    <property type="entry name" value="HTH_GNTR"/>
    <property type="match status" value="1"/>
</dbReference>
<dbReference type="Pfam" id="PF07729">
    <property type="entry name" value="FCD"/>
    <property type="match status" value="1"/>
</dbReference>
<evidence type="ECO:0000313" key="6">
    <source>
        <dbReference type="EMBL" id="HJC46872.1"/>
    </source>
</evidence>
<evidence type="ECO:0000256" key="4">
    <source>
        <dbReference type="SAM" id="MobiDB-lite"/>
    </source>
</evidence>
<comment type="caution">
    <text evidence="6">The sequence shown here is derived from an EMBL/GenBank/DDBJ whole genome shotgun (WGS) entry which is preliminary data.</text>
</comment>
<dbReference type="InterPro" id="IPR008920">
    <property type="entry name" value="TF_FadR/GntR_C"/>
</dbReference>
<proteinExistence type="predicted"/>
<dbReference type="PRINTS" id="PR00035">
    <property type="entry name" value="HTHGNTR"/>
</dbReference>
<dbReference type="GO" id="GO:0003700">
    <property type="term" value="F:DNA-binding transcription factor activity"/>
    <property type="evidence" value="ECO:0007669"/>
    <property type="project" value="InterPro"/>
</dbReference>
<accession>A0A9D2T549</accession>
<gene>
    <name evidence="6" type="ORF">IAA04_02325</name>
</gene>
<dbReference type="PANTHER" id="PTHR43537:SF5">
    <property type="entry name" value="UXU OPERON TRANSCRIPTIONAL REGULATOR"/>
    <property type="match status" value="1"/>
</dbReference>
<dbReference type="InterPro" id="IPR036390">
    <property type="entry name" value="WH_DNA-bd_sf"/>
</dbReference>
<dbReference type="SMART" id="SM00345">
    <property type="entry name" value="HTH_GNTR"/>
    <property type="match status" value="1"/>
</dbReference>
<dbReference type="CDD" id="cd07377">
    <property type="entry name" value="WHTH_GntR"/>
    <property type="match status" value="1"/>
</dbReference>
<dbReference type="PANTHER" id="PTHR43537">
    <property type="entry name" value="TRANSCRIPTIONAL REGULATOR, GNTR FAMILY"/>
    <property type="match status" value="1"/>
</dbReference>
<dbReference type="Pfam" id="PF00392">
    <property type="entry name" value="GntR"/>
    <property type="match status" value="1"/>
</dbReference>
<dbReference type="SMART" id="SM00895">
    <property type="entry name" value="FCD"/>
    <property type="match status" value="1"/>
</dbReference>
<dbReference type="SUPFAM" id="SSF46785">
    <property type="entry name" value="Winged helix' DNA-binding domain"/>
    <property type="match status" value="1"/>
</dbReference>
<evidence type="ECO:0000256" key="1">
    <source>
        <dbReference type="ARBA" id="ARBA00023015"/>
    </source>
</evidence>
<dbReference type="SUPFAM" id="SSF48008">
    <property type="entry name" value="GntR ligand-binding domain-like"/>
    <property type="match status" value="1"/>
</dbReference>
<keyword evidence="3" id="KW-0804">Transcription</keyword>
<keyword evidence="2" id="KW-0238">DNA-binding</keyword>
<feature type="region of interest" description="Disordered" evidence="4">
    <location>
        <begin position="231"/>
        <end position="253"/>
    </location>
</feature>
<dbReference type="InterPro" id="IPR011711">
    <property type="entry name" value="GntR_C"/>
</dbReference>
<dbReference type="AlphaFoldDB" id="A0A9D2T549"/>
<reference evidence="6" key="2">
    <citation type="submission" date="2021-04" db="EMBL/GenBank/DDBJ databases">
        <authorList>
            <person name="Gilroy R."/>
        </authorList>
    </citation>
    <scope>NUCLEOTIDE SEQUENCE</scope>
    <source>
        <strain evidence="6">CHK183-5548</strain>
    </source>
</reference>
<name>A0A9D2T549_9FIRM</name>
<evidence type="ECO:0000256" key="3">
    <source>
        <dbReference type="ARBA" id="ARBA00023163"/>
    </source>
</evidence>
<evidence type="ECO:0000313" key="7">
    <source>
        <dbReference type="Proteomes" id="UP000823883"/>
    </source>
</evidence>
<evidence type="ECO:0000256" key="2">
    <source>
        <dbReference type="ARBA" id="ARBA00023125"/>
    </source>
</evidence>
<dbReference type="InterPro" id="IPR000524">
    <property type="entry name" value="Tscrpt_reg_HTH_GntR"/>
</dbReference>
<dbReference type="InterPro" id="IPR036388">
    <property type="entry name" value="WH-like_DNA-bd_sf"/>
</dbReference>
<dbReference type="GO" id="GO:0003677">
    <property type="term" value="F:DNA binding"/>
    <property type="evidence" value="ECO:0007669"/>
    <property type="project" value="UniProtKB-KW"/>
</dbReference>
<keyword evidence="1" id="KW-0805">Transcription regulation</keyword>
<protein>
    <submittedName>
        <fullName evidence="6">FadR family transcriptional regulator</fullName>
    </submittedName>
</protein>
<feature type="domain" description="HTH gntR-type" evidence="5">
    <location>
        <begin position="10"/>
        <end position="78"/>
    </location>
</feature>
<organism evidence="6 7">
    <name type="scientific">Candidatus Lachnoclostridium pullistercoris</name>
    <dbReference type="NCBI Taxonomy" id="2838632"/>
    <lineage>
        <taxon>Bacteria</taxon>
        <taxon>Bacillati</taxon>
        <taxon>Bacillota</taxon>
        <taxon>Clostridia</taxon>
        <taxon>Lachnospirales</taxon>
        <taxon>Lachnospiraceae</taxon>
    </lineage>
</organism>
<dbReference type="Proteomes" id="UP000823883">
    <property type="component" value="Unassembled WGS sequence"/>
</dbReference>